<feature type="region of interest" description="Disordered" evidence="1">
    <location>
        <begin position="16"/>
        <end position="68"/>
    </location>
</feature>
<feature type="compositionally biased region" description="Polar residues" evidence="1">
    <location>
        <begin position="324"/>
        <end position="333"/>
    </location>
</feature>
<dbReference type="Proteomes" id="UP000698800">
    <property type="component" value="Unassembled WGS sequence"/>
</dbReference>
<dbReference type="PANTHER" id="PTHR15615:SF32">
    <property type="entry name" value="PROTEIN KINASE COMPLEX COMPONENT, PUTATIVE (AFU_ORTHOLOGUE AFUA_2G07660)-RELATED"/>
    <property type="match status" value="1"/>
</dbReference>
<feature type="compositionally biased region" description="Basic and acidic residues" evidence="1">
    <location>
        <begin position="22"/>
        <end position="31"/>
    </location>
</feature>
<organism evidence="2 3">
    <name type="scientific">Glutinoglossum americanum</name>
    <dbReference type="NCBI Taxonomy" id="1670608"/>
    <lineage>
        <taxon>Eukaryota</taxon>
        <taxon>Fungi</taxon>
        <taxon>Dikarya</taxon>
        <taxon>Ascomycota</taxon>
        <taxon>Pezizomycotina</taxon>
        <taxon>Geoglossomycetes</taxon>
        <taxon>Geoglossales</taxon>
        <taxon>Geoglossaceae</taxon>
        <taxon>Glutinoglossum</taxon>
    </lineage>
</organism>
<dbReference type="SUPFAM" id="SSF47954">
    <property type="entry name" value="Cyclin-like"/>
    <property type="match status" value="1"/>
</dbReference>
<dbReference type="Gene3D" id="1.10.472.10">
    <property type="entry name" value="Cyclin-like"/>
    <property type="match status" value="1"/>
</dbReference>
<evidence type="ECO:0000313" key="2">
    <source>
        <dbReference type="EMBL" id="KAH0536992.1"/>
    </source>
</evidence>
<evidence type="ECO:0000313" key="3">
    <source>
        <dbReference type="Proteomes" id="UP000698800"/>
    </source>
</evidence>
<sequence>MTTPSRDGCEAMCAHLTQPSSQRDHEQRRDLPITPLNQVLPPAPHPSADVQSTTQETLVSSSTGGSSEDDIFRMAPVTILKLLSNSVDILARLTGDVPPTPPLSLPNTPNMRAIQAEKEEMARSQGAEAQGKLRYRYGSDELDGVPFRNSSIGSPVLFGETPFQVISTGDEPANNIQHDAITRKFYSKQAPPISLEDYLLRIHRYCPLSRAVYLAASLYIYRLAVVEGALHVTQLNSHRLLLAALRVAMKACEDICHAHKRFAKVGGVTEVELGRLEISFCFLTNFELKIDKEMLQKQAAILREIASSQSIPGFRPKLPPQLRGTRTTPPIPA</sequence>
<gene>
    <name evidence="2" type="ORF">FGG08_006164</name>
</gene>
<dbReference type="OrthoDB" id="5304883at2759"/>
<dbReference type="GO" id="GO:0000307">
    <property type="term" value="C:cyclin-dependent protein kinase holoenzyme complex"/>
    <property type="evidence" value="ECO:0007669"/>
    <property type="project" value="TreeGrafter"/>
</dbReference>
<dbReference type="PANTHER" id="PTHR15615">
    <property type="match status" value="1"/>
</dbReference>
<dbReference type="InterPro" id="IPR036915">
    <property type="entry name" value="Cyclin-like_sf"/>
</dbReference>
<dbReference type="CDD" id="cd20558">
    <property type="entry name" value="CYCLIN_ScPCL7-like"/>
    <property type="match status" value="1"/>
</dbReference>
<dbReference type="AlphaFoldDB" id="A0A9P8L0N7"/>
<dbReference type="GO" id="GO:0005634">
    <property type="term" value="C:nucleus"/>
    <property type="evidence" value="ECO:0007669"/>
    <property type="project" value="TreeGrafter"/>
</dbReference>
<dbReference type="GO" id="GO:0016538">
    <property type="term" value="F:cyclin-dependent protein serine/threonine kinase regulator activity"/>
    <property type="evidence" value="ECO:0007669"/>
    <property type="project" value="TreeGrafter"/>
</dbReference>
<feature type="region of interest" description="Disordered" evidence="1">
    <location>
        <begin position="312"/>
        <end position="333"/>
    </location>
</feature>
<dbReference type="Pfam" id="PF08613">
    <property type="entry name" value="Cyclin"/>
    <property type="match status" value="1"/>
</dbReference>
<comment type="caution">
    <text evidence="2">The sequence shown here is derived from an EMBL/GenBank/DDBJ whole genome shotgun (WGS) entry which is preliminary data.</text>
</comment>
<evidence type="ECO:0000256" key="1">
    <source>
        <dbReference type="SAM" id="MobiDB-lite"/>
    </source>
</evidence>
<proteinExistence type="predicted"/>
<dbReference type="GO" id="GO:0019901">
    <property type="term" value="F:protein kinase binding"/>
    <property type="evidence" value="ECO:0007669"/>
    <property type="project" value="InterPro"/>
</dbReference>
<reference evidence="2" key="1">
    <citation type="submission" date="2021-03" db="EMBL/GenBank/DDBJ databases">
        <title>Comparative genomics and phylogenomic investigation of the class Geoglossomycetes provide insights into ecological specialization and systematics.</title>
        <authorList>
            <person name="Melie T."/>
            <person name="Pirro S."/>
            <person name="Miller A.N."/>
            <person name="Quandt A."/>
        </authorList>
    </citation>
    <scope>NUCLEOTIDE SEQUENCE</scope>
    <source>
        <strain evidence="2">GBOQ0MN5Z8</strain>
    </source>
</reference>
<evidence type="ECO:0008006" key="4">
    <source>
        <dbReference type="Google" id="ProtNLM"/>
    </source>
</evidence>
<dbReference type="InterPro" id="IPR013922">
    <property type="entry name" value="Cyclin_PHO80-like"/>
</dbReference>
<protein>
    <recommendedName>
        <fullName evidence="4">Cyclin-domain-containing protein</fullName>
    </recommendedName>
</protein>
<keyword evidence="3" id="KW-1185">Reference proteome</keyword>
<dbReference type="EMBL" id="JAGHQL010000168">
    <property type="protein sequence ID" value="KAH0536992.1"/>
    <property type="molecule type" value="Genomic_DNA"/>
</dbReference>
<feature type="compositionally biased region" description="Polar residues" evidence="1">
    <location>
        <begin position="49"/>
        <end position="66"/>
    </location>
</feature>
<name>A0A9P8L0N7_9PEZI</name>
<accession>A0A9P8L0N7</accession>